<evidence type="ECO:0000256" key="1">
    <source>
        <dbReference type="PROSITE-ProRule" id="PRU00047"/>
    </source>
</evidence>
<dbReference type="InterPro" id="IPR036875">
    <property type="entry name" value="Znf_CCHC_sf"/>
</dbReference>
<dbReference type="SMART" id="SM00343">
    <property type="entry name" value="ZnF_C2HC"/>
    <property type="match status" value="1"/>
</dbReference>
<dbReference type="Pfam" id="PF03732">
    <property type="entry name" value="Retrotrans_gag"/>
    <property type="match status" value="1"/>
</dbReference>
<dbReference type="PANTHER" id="PTHR15503:SF22">
    <property type="entry name" value="TRANSPOSON TY3-I GAG POLYPROTEIN"/>
    <property type="match status" value="1"/>
</dbReference>
<reference evidence="4 5" key="1">
    <citation type="submission" date="2024-01" db="EMBL/GenBank/DDBJ databases">
        <title>Genome assemblies of Stephania.</title>
        <authorList>
            <person name="Yang L."/>
        </authorList>
    </citation>
    <scope>NUCLEOTIDE SEQUENCE [LARGE SCALE GENOMIC DNA]</scope>
    <source>
        <strain evidence="4">YNDBR</strain>
        <tissue evidence="4">Leaf</tissue>
    </source>
</reference>
<dbReference type="EMBL" id="JBBNAF010000006">
    <property type="protein sequence ID" value="KAK9135565.1"/>
    <property type="molecule type" value="Genomic_DNA"/>
</dbReference>
<dbReference type="InterPro" id="IPR032567">
    <property type="entry name" value="RTL1-rel"/>
</dbReference>
<proteinExistence type="predicted"/>
<dbReference type="Pfam" id="PF00098">
    <property type="entry name" value="zf-CCHC"/>
    <property type="match status" value="1"/>
</dbReference>
<evidence type="ECO:0000259" key="3">
    <source>
        <dbReference type="PROSITE" id="PS50158"/>
    </source>
</evidence>
<keyword evidence="1" id="KW-0863">Zinc-finger</keyword>
<feature type="domain" description="CCHC-type" evidence="3">
    <location>
        <begin position="401"/>
        <end position="415"/>
    </location>
</feature>
<feature type="region of interest" description="Disordered" evidence="2">
    <location>
        <begin position="1"/>
        <end position="22"/>
    </location>
</feature>
<dbReference type="PANTHER" id="PTHR15503">
    <property type="entry name" value="LDOC1 RELATED"/>
    <property type="match status" value="1"/>
</dbReference>
<keyword evidence="1" id="KW-0479">Metal-binding</keyword>
<feature type="region of interest" description="Disordered" evidence="2">
    <location>
        <begin position="351"/>
        <end position="392"/>
    </location>
</feature>
<accession>A0AAP0PCA1</accession>
<dbReference type="InterPro" id="IPR001878">
    <property type="entry name" value="Znf_CCHC"/>
</dbReference>
<feature type="compositionally biased region" description="Low complexity" evidence="2">
    <location>
        <begin position="417"/>
        <end position="428"/>
    </location>
</feature>
<gene>
    <name evidence="4" type="ORF">Syun_014895</name>
</gene>
<feature type="compositionally biased region" description="Polar residues" evidence="2">
    <location>
        <begin position="12"/>
        <end position="22"/>
    </location>
</feature>
<dbReference type="InterPro" id="IPR005162">
    <property type="entry name" value="Retrotrans_gag_dom"/>
</dbReference>
<dbReference type="GO" id="GO:0008270">
    <property type="term" value="F:zinc ion binding"/>
    <property type="evidence" value="ECO:0007669"/>
    <property type="project" value="UniProtKB-KW"/>
</dbReference>
<dbReference type="SUPFAM" id="SSF57756">
    <property type="entry name" value="Retrovirus zinc finger-like domains"/>
    <property type="match status" value="1"/>
</dbReference>
<feature type="compositionally biased region" description="Polar residues" evidence="2">
    <location>
        <begin position="365"/>
        <end position="392"/>
    </location>
</feature>
<comment type="caution">
    <text evidence="4">The sequence shown here is derived from an EMBL/GenBank/DDBJ whole genome shotgun (WGS) entry which is preliminary data.</text>
</comment>
<dbReference type="AlphaFoldDB" id="A0AAP0PCA1"/>
<dbReference type="Gene3D" id="4.10.60.10">
    <property type="entry name" value="Zinc finger, CCHC-type"/>
    <property type="match status" value="1"/>
</dbReference>
<organism evidence="4 5">
    <name type="scientific">Stephania yunnanensis</name>
    <dbReference type="NCBI Taxonomy" id="152371"/>
    <lineage>
        <taxon>Eukaryota</taxon>
        <taxon>Viridiplantae</taxon>
        <taxon>Streptophyta</taxon>
        <taxon>Embryophyta</taxon>
        <taxon>Tracheophyta</taxon>
        <taxon>Spermatophyta</taxon>
        <taxon>Magnoliopsida</taxon>
        <taxon>Ranunculales</taxon>
        <taxon>Menispermaceae</taxon>
        <taxon>Menispermoideae</taxon>
        <taxon>Cissampelideae</taxon>
        <taxon>Stephania</taxon>
    </lineage>
</organism>
<dbReference type="GO" id="GO:0003676">
    <property type="term" value="F:nucleic acid binding"/>
    <property type="evidence" value="ECO:0007669"/>
    <property type="project" value="InterPro"/>
</dbReference>
<sequence>MDGQPTPPSDDGGQSSGTTPIATDQSVLDRIAAHDRQLEQLMSLLRAQTTAITTLTAAITPSATEPAAAPIIQGTPITTVMAKVPTPTTVLETHTEATTPVSTHAVTFTQTLPENTFEASLSAEAKLTKEFVRFQTGYFTGGGDPEAAARWLLAHEKLHNLLKIHDSIRARISGLHAPRRGGVWWTAHTETHGEPITWDGFRQAFYDQYIPREIQLRLRQEFLCLRQGNRTVVQYMERFRYLLQFAGDLASTARDQVHYFGVGLRDEIASAVVSSGAHTLQEIYERALSHETYLIFRAAMPMPQLASGSSHQGTRYDRKGKRIIDYRDMRVQRPRHDHQAVTSHAIVPAQPTQLSGGYAPRQGYGPTQDQGGRNRGQYGQIQGQRPYSGQGQKSAHAHLTCFKCNQPGHIKKECPMASVAPSAAPPSQARERVHAVAQPEAARPPNSSSRIQR</sequence>
<keyword evidence="5" id="KW-1185">Reference proteome</keyword>
<name>A0AAP0PCA1_9MAGN</name>
<dbReference type="PROSITE" id="PS50158">
    <property type="entry name" value="ZF_CCHC"/>
    <property type="match status" value="1"/>
</dbReference>
<evidence type="ECO:0000256" key="2">
    <source>
        <dbReference type="SAM" id="MobiDB-lite"/>
    </source>
</evidence>
<protein>
    <recommendedName>
        <fullName evidence="3">CCHC-type domain-containing protein</fullName>
    </recommendedName>
</protein>
<keyword evidence="1" id="KW-0862">Zinc</keyword>
<dbReference type="Proteomes" id="UP001420932">
    <property type="component" value="Unassembled WGS sequence"/>
</dbReference>
<evidence type="ECO:0000313" key="4">
    <source>
        <dbReference type="EMBL" id="KAK9135565.1"/>
    </source>
</evidence>
<feature type="region of interest" description="Disordered" evidence="2">
    <location>
        <begin position="416"/>
        <end position="453"/>
    </location>
</feature>
<evidence type="ECO:0000313" key="5">
    <source>
        <dbReference type="Proteomes" id="UP001420932"/>
    </source>
</evidence>